<comment type="caution">
    <text evidence="1">The sequence shown here is derived from an EMBL/GenBank/DDBJ whole genome shotgun (WGS) entry which is preliminary data.</text>
</comment>
<protein>
    <submittedName>
        <fullName evidence="1">Uncharacterized protein</fullName>
    </submittedName>
</protein>
<gene>
    <name evidence="1" type="ORF">EVAR_50848_1</name>
</gene>
<organism evidence="1 2">
    <name type="scientific">Eumeta variegata</name>
    <name type="common">Bagworm moth</name>
    <name type="synonym">Eumeta japonica</name>
    <dbReference type="NCBI Taxonomy" id="151549"/>
    <lineage>
        <taxon>Eukaryota</taxon>
        <taxon>Metazoa</taxon>
        <taxon>Ecdysozoa</taxon>
        <taxon>Arthropoda</taxon>
        <taxon>Hexapoda</taxon>
        <taxon>Insecta</taxon>
        <taxon>Pterygota</taxon>
        <taxon>Neoptera</taxon>
        <taxon>Endopterygota</taxon>
        <taxon>Lepidoptera</taxon>
        <taxon>Glossata</taxon>
        <taxon>Ditrysia</taxon>
        <taxon>Tineoidea</taxon>
        <taxon>Psychidae</taxon>
        <taxon>Oiketicinae</taxon>
        <taxon>Eumeta</taxon>
    </lineage>
</organism>
<reference evidence="1 2" key="1">
    <citation type="journal article" date="2019" name="Commun. Biol.">
        <title>The bagworm genome reveals a unique fibroin gene that provides high tensile strength.</title>
        <authorList>
            <person name="Kono N."/>
            <person name="Nakamura H."/>
            <person name="Ohtoshi R."/>
            <person name="Tomita M."/>
            <person name="Numata K."/>
            <person name="Arakawa K."/>
        </authorList>
    </citation>
    <scope>NUCLEOTIDE SEQUENCE [LARGE SCALE GENOMIC DNA]</scope>
</reference>
<name>A0A4C1XBY9_EUMVA</name>
<keyword evidence="2" id="KW-1185">Reference proteome</keyword>
<proteinExistence type="predicted"/>
<evidence type="ECO:0000313" key="1">
    <source>
        <dbReference type="EMBL" id="GBP61366.1"/>
    </source>
</evidence>
<sequence length="130" mass="14477">MPIETQTLYTTWIQVTGTKRQSTRRVFPFEELPVRYFKRGRSFGKKMMASFFGMRVANSRFVTAHKGIRPSDGARVTAGAPPRGIANSYGFVSSIYFFKIDTDLAIVVTSPETVSVPGYLVAEKENSNPG</sequence>
<dbReference type="EMBL" id="BGZK01000812">
    <property type="protein sequence ID" value="GBP61366.1"/>
    <property type="molecule type" value="Genomic_DNA"/>
</dbReference>
<dbReference type="Proteomes" id="UP000299102">
    <property type="component" value="Unassembled WGS sequence"/>
</dbReference>
<accession>A0A4C1XBY9</accession>
<dbReference type="AlphaFoldDB" id="A0A4C1XBY9"/>
<evidence type="ECO:0000313" key="2">
    <source>
        <dbReference type="Proteomes" id="UP000299102"/>
    </source>
</evidence>